<keyword evidence="9" id="KW-0675">Receptor</keyword>
<keyword evidence="10" id="KW-0325">Glycoprotein</keyword>
<dbReference type="SUPFAM" id="SSF53822">
    <property type="entry name" value="Periplasmic binding protein-like I"/>
    <property type="match status" value="1"/>
</dbReference>
<dbReference type="InterPro" id="IPR038550">
    <property type="entry name" value="GPCR_3_9-Cys_sf"/>
</dbReference>
<evidence type="ECO:0000313" key="16">
    <source>
        <dbReference type="Proteomes" id="UP000694397"/>
    </source>
</evidence>
<keyword evidence="4 12" id="KW-0812">Transmembrane</keyword>
<evidence type="ECO:0000256" key="8">
    <source>
        <dbReference type="ARBA" id="ARBA00023136"/>
    </source>
</evidence>
<comment type="subcellular location">
    <subcellularLocation>
        <location evidence="1">Cell membrane</location>
        <topology evidence="1">Multi-pass membrane protein</topology>
    </subcellularLocation>
</comment>
<dbReference type="PRINTS" id="PR00248">
    <property type="entry name" value="GPCRMGR"/>
</dbReference>
<gene>
    <name evidence="15" type="primary">LOC108924622</name>
</gene>
<feature type="transmembrane region" description="Helical" evidence="12">
    <location>
        <begin position="653"/>
        <end position="675"/>
    </location>
</feature>
<feature type="domain" description="G-protein coupled receptors family 3 profile" evidence="14">
    <location>
        <begin position="617"/>
        <end position="881"/>
    </location>
</feature>
<dbReference type="PROSITE" id="PS00981">
    <property type="entry name" value="G_PROTEIN_RECEP_F3_3"/>
    <property type="match status" value="1"/>
</dbReference>
<dbReference type="Ensembl" id="ENSSFOT00015002048.2">
    <property type="protein sequence ID" value="ENSSFOP00015002008.1"/>
    <property type="gene ID" value="ENSSFOG00015001221.2"/>
</dbReference>
<dbReference type="Gene3D" id="3.40.50.2300">
    <property type="match status" value="2"/>
</dbReference>
<evidence type="ECO:0000256" key="5">
    <source>
        <dbReference type="ARBA" id="ARBA00022729"/>
    </source>
</evidence>
<feature type="transmembrane region" description="Helical" evidence="12">
    <location>
        <begin position="775"/>
        <end position="799"/>
    </location>
</feature>
<keyword evidence="3" id="KW-1003">Cell membrane</keyword>
<dbReference type="Pfam" id="PF01094">
    <property type="entry name" value="ANF_receptor"/>
    <property type="match status" value="1"/>
</dbReference>
<dbReference type="AlphaFoldDB" id="A0A8C9QZG2"/>
<dbReference type="InterPro" id="IPR017978">
    <property type="entry name" value="GPCR_3_C"/>
</dbReference>
<keyword evidence="11" id="KW-0807">Transducer</keyword>
<keyword evidence="16" id="KW-1185">Reference proteome</keyword>
<dbReference type="InterPro" id="IPR028082">
    <property type="entry name" value="Peripla_BP_I"/>
</dbReference>
<dbReference type="Pfam" id="PF07562">
    <property type="entry name" value="NCD3G"/>
    <property type="match status" value="1"/>
</dbReference>
<name>A0A8C9QZG2_SCLFO</name>
<evidence type="ECO:0000256" key="12">
    <source>
        <dbReference type="SAM" id="Phobius"/>
    </source>
</evidence>
<dbReference type="FunFam" id="2.10.50.30:FF:000002">
    <property type="entry name" value="Vomeronasal 2 receptor, h1"/>
    <property type="match status" value="1"/>
</dbReference>
<sequence>MSLLSMPPRWLPLALLLLSSGAWAPPPTCSRYEGLGSQDEYGLSQDGDVLLGGLFPLYNQPVLQDVTYTRPPEVINCIRWVVSVLHSRIYRRIPELVLSDCVNSHPSFQARPLRWAMAMVFAVEQINRDPWLLPGVSLGYRILDSCSKHPWALGGGLSLVSGGGHNCSQVVGVPVIIGDASSTQSITLSTTLGPLGVPMVSYQASCACLSNRLQFPNFFRTIPSDFYQSRTMAQLVRRFGWTWVGAVAVNNDYGLLGVQVFSEEVKAAGVCLAFFETFSRETLASDLPRLVRVIRESEARVVIIFAWYTDAGALLAELARCNVTNRVFLASEAWSTSDSLLQDPALASIGRGVLGIAVRAAPIPGLEQYLRGVRPSQYPGSAVLRSLWEETFGCSPSEAGHKLLPPCGGMETLQTVQSTFVDTSQLRITYNVYLAVYAVAHALHNLLACSRESTPYRKPQCGLGQNIEPRQLLHYLDKVHFTTQLGQDFYFEGGDSQVVYDIVNWQASLDGLLQYTTVGHVEGPYLILNDSAIVWPSGRDTVPQSICTEPCHPGTRKATRKGEPICCFDCLPCADGEISNSTGAVHCDRCPPAFWSNAHHNECIARQVDFLSFDDSMGITLMGVSVSGAFVTVAVGAVFLYHRHTPLVRANNSELSFMLLLALALCFLCALLFVGRPSPWSCKAQHLAFGVSFVLCLSCILVKTIVVVMAFRSTRPGAHAVKWFGLVQQRASVLFFTCIQAAICTAWLSLSPPHPHTNTGLQGSKVILECTVGSALGFGCVLGYIGLLAAVCFLLAFLARKLPDNFNEAKFITFSMLIFCAVWVAFVPAYVSSPGRYTVAVEIFAILASASGLLFCIFAPKCYIIVLMPENNTKKFLMGRKSSHQ</sequence>
<evidence type="ECO:0000256" key="9">
    <source>
        <dbReference type="ARBA" id="ARBA00023170"/>
    </source>
</evidence>
<dbReference type="PANTHER" id="PTHR24061">
    <property type="entry name" value="CALCIUM-SENSING RECEPTOR-RELATED"/>
    <property type="match status" value="1"/>
</dbReference>
<dbReference type="Pfam" id="PF00003">
    <property type="entry name" value="7tm_3"/>
    <property type="match status" value="1"/>
</dbReference>
<evidence type="ECO:0000256" key="13">
    <source>
        <dbReference type="SAM" id="SignalP"/>
    </source>
</evidence>
<evidence type="ECO:0000256" key="2">
    <source>
        <dbReference type="ARBA" id="ARBA00007242"/>
    </source>
</evidence>
<evidence type="ECO:0000256" key="6">
    <source>
        <dbReference type="ARBA" id="ARBA00022989"/>
    </source>
</evidence>
<dbReference type="InterPro" id="IPR004073">
    <property type="entry name" value="GPCR_3_vmron_rcpt_2"/>
</dbReference>
<evidence type="ECO:0000256" key="1">
    <source>
        <dbReference type="ARBA" id="ARBA00004651"/>
    </source>
</evidence>
<dbReference type="InterPro" id="IPR000337">
    <property type="entry name" value="GPCR_3"/>
</dbReference>
<feature type="transmembrane region" description="Helical" evidence="12">
    <location>
        <begin position="687"/>
        <end position="711"/>
    </location>
</feature>
<reference evidence="15" key="2">
    <citation type="submission" date="2025-08" db="UniProtKB">
        <authorList>
            <consortium name="Ensembl"/>
        </authorList>
    </citation>
    <scope>IDENTIFICATION</scope>
</reference>
<evidence type="ECO:0000256" key="10">
    <source>
        <dbReference type="ARBA" id="ARBA00023180"/>
    </source>
</evidence>
<feature type="transmembrane region" description="Helical" evidence="12">
    <location>
        <begin position="617"/>
        <end position="641"/>
    </location>
</feature>
<dbReference type="CDD" id="cd15283">
    <property type="entry name" value="7tmC_V2R_pheromone"/>
    <property type="match status" value="1"/>
</dbReference>
<dbReference type="PROSITE" id="PS50259">
    <property type="entry name" value="G_PROTEIN_RECEP_F3_4"/>
    <property type="match status" value="1"/>
</dbReference>
<dbReference type="InterPro" id="IPR000068">
    <property type="entry name" value="GPCR_3_Ca_sens_rcpt-rel"/>
</dbReference>
<keyword evidence="7" id="KW-0297">G-protein coupled receptor</keyword>
<dbReference type="Gene3D" id="2.10.50.30">
    <property type="entry name" value="GPCR, family 3, nine cysteines domain"/>
    <property type="match status" value="1"/>
</dbReference>
<dbReference type="InterPro" id="IPR001828">
    <property type="entry name" value="ANF_lig-bd_rcpt"/>
</dbReference>
<dbReference type="Proteomes" id="UP000694397">
    <property type="component" value="Chromosome 10"/>
</dbReference>
<proteinExistence type="inferred from homology"/>
<dbReference type="GO" id="GO:0005886">
    <property type="term" value="C:plasma membrane"/>
    <property type="evidence" value="ECO:0007669"/>
    <property type="project" value="UniProtKB-SubCell"/>
</dbReference>
<protein>
    <submittedName>
        <fullName evidence="15">Olfactory receptor C family, r1</fullName>
    </submittedName>
</protein>
<feature type="transmembrane region" description="Helical" evidence="12">
    <location>
        <begin position="843"/>
        <end position="868"/>
    </location>
</feature>
<dbReference type="PANTHER" id="PTHR24061:SF415">
    <property type="entry name" value="NOVEL PHERMONE RECEPTOR-RELATED"/>
    <property type="match status" value="1"/>
</dbReference>
<dbReference type="GO" id="GO:0004930">
    <property type="term" value="F:G protein-coupled receptor activity"/>
    <property type="evidence" value="ECO:0007669"/>
    <property type="project" value="UniProtKB-KW"/>
</dbReference>
<evidence type="ECO:0000313" key="15">
    <source>
        <dbReference type="Ensembl" id="ENSSFOP00015002008.1"/>
    </source>
</evidence>
<dbReference type="PRINTS" id="PR01535">
    <property type="entry name" value="VOMERONASL2R"/>
</dbReference>
<reference evidence="15" key="3">
    <citation type="submission" date="2025-09" db="UniProtKB">
        <authorList>
            <consortium name="Ensembl"/>
        </authorList>
    </citation>
    <scope>IDENTIFICATION</scope>
</reference>
<evidence type="ECO:0000256" key="3">
    <source>
        <dbReference type="ARBA" id="ARBA00022475"/>
    </source>
</evidence>
<evidence type="ECO:0000259" key="14">
    <source>
        <dbReference type="PROSITE" id="PS50259"/>
    </source>
</evidence>
<feature type="transmembrane region" description="Helical" evidence="12">
    <location>
        <begin position="731"/>
        <end position="750"/>
    </location>
</feature>
<keyword evidence="6 12" id="KW-1133">Transmembrane helix</keyword>
<feature type="chain" id="PRO_5034796908" evidence="13">
    <location>
        <begin position="25"/>
        <end position="885"/>
    </location>
</feature>
<keyword evidence="5 13" id="KW-0732">Signal</keyword>
<dbReference type="OrthoDB" id="5984008at2759"/>
<evidence type="ECO:0000256" key="7">
    <source>
        <dbReference type="ARBA" id="ARBA00023040"/>
    </source>
</evidence>
<dbReference type="InterPro" id="IPR017979">
    <property type="entry name" value="GPCR_3_CS"/>
</dbReference>
<reference evidence="15 16" key="1">
    <citation type="submission" date="2019-04" db="EMBL/GenBank/DDBJ databases">
        <authorList>
            <consortium name="Wellcome Sanger Institute Data Sharing"/>
        </authorList>
    </citation>
    <scope>NUCLEOTIDE SEQUENCE [LARGE SCALE GENOMIC DNA]</scope>
</reference>
<evidence type="ECO:0000256" key="4">
    <source>
        <dbReference type="ARBA" id="ARBA00022692"/>
    </source>
</evidence>
<dbReference type="InterPro" id="IPR011500">
    <property type="entry name" value="GPCR_3_9-Cys_dom"/>
</dbReference>
<organism evidence="15 16">
    <name type="scientific">Scleropages formosus</name>
    <name type="common">Asian bonytongue</name>
    <name type="synonym">Osteoglossum formosum</name>
    <dbReference type="NCBI Taxonomy" id="113540"/>
    <lineage>
        <taxon>Eukaryota</taxon>
        <taxon>Metazoa</taxon>
        <taxon>Chordata</taxon>
        <taxon>Craniata</taxon>
        <taxon>Vertebrata</taxon>
        <taxon>Euteleostomi</taxon>
        <taxon>Actinopterygii</taxon>
        <taxon>Neopterygii</taxon>
        <taxon>Teleostei</taxon>
        <taxon>Osteoglossocephala</taxon>
        <taxon>Osteoglossomorpha</taxon>
        <taxon>Osteoglossiformes</taxon>
        <taxon>Osteoglossidae</taxon>
        <taxon>Scleropages</taxon>
    </lineage>
</organism>
<accession>A0A8C9QZG2</accession>
<feature type="signal peptide" evidence="13">
    <location>
        <begin position="1"/>
        <end position="24"/>
    </location>
</feature>
<feature type="transmembrane region" description="Helical" evidence="12">
    <location>
        <begin position="811"/>
        <end position="831"/>
    </location>
</feature>
<dbReference type="FunFam" id="3.40.50.2300:FF:000302">
    <property type="entry name" value="Si:ch211-203b20.7"/>
    <property type="match status" value="1"/>
</dbReference>
<evidence type="ECO:0000256" key="11">
    <source>
        <dbReference type="ARBA" id="ARBA00023224"/>
    </source>
</evidence>
<keyword evidence="8 12" id="KW-0472">Membrane</keyword>
<comment type="similarity">
    <text evidence="2">Belongs to the G-protein coupled receptor 3 family.</text>
</comment>
<dbReference type="GeneTree" id="ENSGT00940000165453"/>